<feature type="region of interest" description="Disordered" evidence="1">
    <location>
        <begin position="238"/>
        <end position="347"/>
    </location>
</feature>
<feature type="compositionally biased region" description="Low complexity" evidence="1">
    <location>
        <begin position="374"/>
        <end position="390"/>
    </location>
</feature>
<dbReference type="VEuPathDB" id="FungiDB:SCHCODRAFT_02620522"/>
<feature type="compositionally biased region" description="Low complexity" evidence="1">
    <location>
        <begin position="443"/>
        <end position="466"/>
    </location>
</feature>
<feature type="non-terminal residue" evidence="2">
    <location>
        <position position="788"/>
    </location>
</feature>
<sequence>MISSIPSPVGTRKEALECCDDAFHDPQNGQLALVQGHPRSSLPAIINVAWQSTTSKTAEHTLIVILFPDIFASPPSPYVAYIPPSAVLLTVHRRLAENNSLADAPYPHRFVNFTPVKVRVLNCAQSTPEHNMSIILDSPQVVVSLGVASGVPLSPILENPGVTEAAALANAADQTNLNNAEHAKLKDAGPRKPRSRGRGQQRRTSLEATTGPMNVPRFGASMRLPSTIKEEGVVKMEAAKARKEDGDAAKSQQDDGVAVEPEQNIKLVEGENSDNMSNTNKKRASKNSKNSKQARSSDQLNPTEDAEDVSKAKKQSTSKRRQYTRKSKPKDKGGKDEVAVERAGTALGRAVAEVVKNARGAPAADGGGKGNAVADGHPSAGGDAGAADAVGRPRAEGGEAGRGSAMAGGREEDAGTKAAVDSEGAVEAVARRVESAVDAHTGVGPAPTEATTVTPEVAAGTAEAGAGSIEVDAARTQVDGRPVEVDTEAKVKSKSKPRPRRNNRKGGKSKKRSVTEEAETVAGTKAAPVEAGGGAPVEADGGASTGGGGEVSAVGSEGGPPTADGGQQAQTREDSMGSGGEQANGAPVDVADNVAGAAQGKKSGNRRRFWKGRAKRGGRQAEKKVAGEPADGGPAPAEEGKAASVDSGAAPSADPTATALDARTAALAHDGATDSVRGPFVDASKLSRSGTPSGTSQARRRRRTPARGGRARGGRARENAAAADAAGESAGAHDEGIRTAPVVSDVDTPVAGQVAAFSVSGTNDAFVVTRTVDIGADVPVPVVLLAVT</sequence>
<feature type="compositionally biased region" description="Basic and acidic residues" evidence="1">
    <location>
        <begin position="330"/>
        <end position="340"/>
    </location>
</feature>
<reference evidence="2 3" key="1">
    <citation type="journal article" date="2010" name="Nat. Biotechnol.">
        <title>Genome sequence of the model mushroom Schizophyllum commune.</title>
        <authorList>
            <person name="Ohm R.A."/>
            <person name="de Jong J.F."/>
            <person name="Lugones L.G."/>
            <person name="Aerts A."/>
            <person name="Kothe E."/>
            <person name="Stajich J.E."/>
            <person name="de Vries R.P."/>
            <person name="Record E."/>
            <person name="Levasseur A."/>
            <person name="Baker S.E."/>
            <person name="Bartholomew K.A."/>
            <person name="Coutinho P.M."/>
            <person name="Erdmann S."/>
            <person name="Fowler T.J."/>
            <person name="Gathman A.C."/>
            <person name="Lombard V."/>
            <person name="Henrissat B."/>
            <person name="Knabe N."/>
            <person name="Kuees U."/>
            <person name="Lilly W.W."/>
            <person name="Lindquist E."/>
            <person name="Lucas S."/>
            <person name="Magnuson J.K."/>
            <person name="Piumi F."/>
            <person name="Raudaskoski M."/>
            <person name="Salamov A."/>
            <person name="Schmutz J."/>
            <person name="Schwarze F.W.M.R."/>
            <person name="vanKuyk P.A."/>
            <person name="Horton J.S."/>
            <person name="Grigoriev I.V."/>
            <person name="Woesten H.A.B."/>
        </authorList>
    </citation>
    <scope>NUCLEOTIDE SEQUENCE [LARGE SCALE GENOMIC DNA]</scope>
    <source>
        <strain evidence="3">H4-8 / FGSC 9210</strain>
    </source>
</reference>
<name>D8Q2H7_SCHCM</name>
<protein>
    <submittedName>
        <fullName evidence="2">Uncharacterized protein</fullName>
    </submittedName>
</protein>
<feature type="compositionally biased region" description="Basic residues" evidence="1">
    <location>
        <begin position="191"/>
        <end position="201"/>
    </location>
</feature>
<dbReference type="Proteomes" id="UP000007431">
    <property type="component" value="Unassembled WGS sequence"/>
</dbReference>
<feature type="compositionally biased region" description="Polar residues" evidence="1">
    <location>
        <begin position="686"/>
        <end position="697"/>
    </location>
</feature>
<feature type="compositionally biased region" description="Basic and acidic residues" evidence="1">
    <location>
        <begin position="238"/>
        <end position="248"/>
    </location>
</feature>
<keyword evidence="3" id="KW-1185">Reference proteome</keyword>
<feature type="compositionally biased region" description="Low complexity" evidence="1">
    <location>
        <begin position="287"/>
        <end position="297"/>
    </location>
</feature>
<feature type="compositionally biased region" description="Basic residues" evidence="1">
    <location>
        <begin position="312"/>
        <end position="329"/>
    </location>
</feature>
<feature type="region of interest" description="Disordered" evidence="1">
    <location>
        <begin position="360"/>
        <end position="735"/>
    </location>
</feature>
<feature type="compositionally biased region" description="Low complexity" evidence="1">
    <location>
        <begin position="526"/>
        <end position="542"/>
    </location>
</feature>
<feature type="region of interest" description="Disordered" evidence="1">
    <location>
        <begin position="175"/>
        <end position="226"/>
    </location>
</feature>
<dbReference type="OMA" id="HKHQRYS"/>
<evidence type="ECO:0000313" key="3">
    <source>
        <dbReference type="Proteomes" id="UP000007431"/>
    </source>
</evidence>
<feature type="compositionally biased region" description="Basic residues" evidence="1">
    <location>
        <begin position="698"/>
        <end position="714"/>
    </location>
</feature>
<accession>D8Q2H7</accession>
<dbReference type="AlphaFoldDB" id="D8Q2H7"/>
<feature type="compositionally biased region" description="Basic and acidic residues" evidence="1">
    <location>
        <begin position="181"/>
        <end position="190"/>
    </location>
</feature>
<evidence type="ECO:0000256" key="1">
    <source>
        <dbReference type="SAM" id="MobiDB-lite"/>
    </source>
</evidence>
<feature type="compositionally biased region" description="Low complexity" evidence="1">
    <location>
        <begin position="627"/>
        <end position="637"/>
    </location>
</feature>
<dbReference type="EMBL" id="GL377305">
    <property type="protein sequence ID" value="EFI98677.1"/>
    <property type="molecule type" value="Genomic_DNA"/>
</dbReference>
<dbReference type="HOGENOM" id="CLU_356083_0_0_1"/>
<gene>
    <name evidence="2" type="ORF">SCHCODRAFT_108607</name>
</gene>
<feature type="compositionally biased region" description="Low complexity" evidence="1">
    <location>
        <begin position="653"/>
        <end position="668"/>
    </location>
</feature>
<evidence type="ECO:0000313" key="2">
    <source>
        <dbReference type="EMBL" id="EFI98677.1"/>
    </source>
</evidence>
<organism evidence="3">
    <name type="scientific">Schizophyllum commune (strain H4-8 / FGSC 9210)</name>
    <name type="common">Split gill fungus</name>
    <dbReference type="NCBI Taxonomy" id="578458"/>
    <lineage>
        <taxon>Eukaryota</taxon>
        <taxon>Fungi</taxon>
        <taxon>Dikarya</taxon>
        <taxon>Basidiomycota</taxon>
        <taxon>Agaricomycotina</taxon>
        <taxon>Agaricomycetes</taxon>
        <taxon>Agaricomycetidae</taxon>
        <taxon>Agaricales</taxon>
        <taxon>Schizophyllaceae</taxon>
        <taxon>Schizophyllum</taxon>
    </lineage>
</organism>
<proteinExistence type="predicted"/>
<feature type="compositionally biased region" description="Basic residues" evidence="1">
    <location>
        <begin position="603"/>
        <end position="618"/>
    </location>
</feature>
<feature type="compositionally biased region" description="Low complexity" evidence="1">
    <location>
        <begin position="719"/>
        <end position="730"/>
    </location>
</feature>
<feature type="compositionally biased region" description="Basic and acidic residues" evidence="1">
    <location>
        <begin position="481"/>
        <end position="491"/>
    </location>
</feature>
<feature type="compositionally biased region" description="Basic residues" evidence="1">
    <location>
        <begin position="492"/>
        <end position="512"/>
    </location>
</feature>
<dbReference type="InParanoid" id="D8Q2H7"/>